<name>A0A6G0W606_APHCR</name>
<dbReference type="AlphaFoldDB" id="A0A6G0W606"/>
<keyword evidence="2" id="KW-1185">Reference proteome</keyword>
<evidence type="ECO:0000313" key="2">
    <source>
        <dbReference type="Proteomes" id="UP000478052"/>
    </source>
</evidence>
<proteinExistence type="predicted"/>
<gene>
    <name evidence="1" type="ORF">FWK35_00025629</name>
</gene>
<organism evidence="1 2">
    <name type="scientific">Aphis craccivora</name>
    <name type="common">Cowpea aphid</name>
    <dbReference type="NCBI Taxonomy" id="307492"/>
    <lineage>
        <taxon>Eukaryota</taxon>
        <taxon>Metazoa</taxon>
        <taxon>Ecdysozoa</taxon>
        <taxon>Arthropoda</taxon>
        <taxon>Hexapoda</taxon>
        <taxon>Insecta</taxon>
        <taxon>Pterygota</taxon>
        <taxon>Neoptera</taxon>
        <taxon>Paraneoptera</taxon>
        <taxon>Hemiptera</taxon>
        <taxon>Sternorrhyncha</taxon>
        <taxon>Aphidomorpha</taxon>
        <taxon>Aphidoidea</taxon>
        <taxon>Aphididae</taxon>
        <taxon>Aphidini</taxon>
        <taxon>Aphis</taxon>
        <taxon>Aphis</taxon>
    </lineage>
</organism>
<comment type="caution">
    <text evidence="1">The sequence shown here is derived from an EMBL/GenBank/DDBJ whole genome shotgun (WGS) entry which is preliminary data.</text>
</comment>
<dbReference type="Proteomes" id="UP000478052">
    <property type="component" value="Unassembled WGS sequence"/>
</dbReference>
<feature type="non-terminal residue" evidence="1">
    <location>
        <position position="1"/>
    </location>
</feature>
<evidence type="ECO:0000313" key="1">
    <source>
        <dbReference type="EMBL" id="KAF0722554.1"/>
    </source>
</evidence>
<accession>A0A6G0W606</accession>
<reference evidence="1 2" key="1">
    <citation type="submission" date="2019-08" db="EMBL/GenBank/DDBJ databases">
        <title>Whole genome of Aphis craccivora.</title>
        <authorList>
            <person name="Voronova N.V."/>
            <person name="Shulinski R.S."/>
            <person name="Bandarenka Y.V."/>
            <person name="Zhorov D.G."/>
            <person name="Warner D."/>
        </authorList>
    </citation>
    <scope>NUCLEOTIDE SEQUENCE [LARGE SCALE GENOMIC DNA]</scope>
    <source>
        <strain evidence="1">180601</strain>
        <tissue evidence="1">Whole Body</tissue>
    </source>
</reference>
<protein>
    <submittedName>
        <fullName evidence="1">Uncharacterized protein</fullName>
    </submittedName>
</protein>
<sequence>CLAIKNGSLKYFCDVCDQGLKELPELKALLRKLLSEVESLKNSHAQHTGTQVDNEFIINEINETL</sequence>
<dbReference type="EMBL" id="VUJU01009053">
    <property type="protein sequence ID" value="KAF0722554.1"/>
    <property type="molecule type" value="Genomic_DNA"/>
</dbReference>